<feature type="coiled-coil region" evidence="1">
    <location>
        <begin position="247"/>
        <end position="279"/>
    </location>
</feature>
<organism evidence="2 3">
    <name type="scientific">Tanacetum coccineum</name>
    <dbReference type="NCBI Taxonomy" id="301880"/>
    <lineage>
        <taxon>Eukaryota</taxon>
        <taxon>Viridiplantae</taxon>
        <taxon>Streptophyta</taxon>
        <taxon>Embryophyta</taxon>
        <taxon>Tracheophyta</taxon>
        <taxon>Spermatophyta</taxon>
        <taxon>Magnoliopsida</taxon>
        <taxon>eudicotyledons</taxon>
        <taxon>Gunneridae</taxon>
        <taxon>Pentapetalae</taxon>
        <taxon>asterids</taxon>
        <taxon>campanulids</taxon>
        <taxon>Asterales</taxon>
        <taxon>Asteraceae</taxon>
        <taxon>Asteroideae</taxon>
        <taxon>Anthemideae</taxon>
        <taxon>Anthemidinae</taxon>
        <taxon>Tanacetum</taxon>
    </lineage>
</organism>
<accession>A0ABQ5E952</accession>
<sequence>MACSLPHTDFEVEALVQRLINEDKGRQDVLLDLAFQFEDSCAIRDDLRKTYEKCNDISQGSRALICTLLKESSEKDRKLHLSMYGKAAQLEKQMDAKLAWFQEKYSCRTHGVFQLACSLPHADYEVEDLVQRLINEDKGHQDALLELAFRFEDSCAVRDDLRKAYEKCTDISQESRVLICTFLKESSGNDHKLHLSMYGKASQLKKQMGAKLAWLREKFSYSTREGIYYSSSQANCSLTEKELHQLRMDEEALREMLEEEAMNKRAQEEKIRQKQAEDDQFFLEFGVVRYDSEYESSD</sequence>
<evidence type="ECO:0000256" key="1">
    <source>
        <dbReference type="SAM" id="Coils"/>
    </source>
</evidence>
<reference evidence="2" key="2">
    <citation type="submission" date="2022-01" db="EMBL/GenBank/DDBJ databases">
        <authorList>
            <person name="Yamashiro T."/>
            <person name="Shiraishi A."/>
            <person name="Satake H."/>
            <person name="Nakayama K."/>
        </authorList>
    </citation>
    <scope>NUCLEOTIDE SEQUENCE</scope>
</reference>
<evidence type="ECO:0000313" key="3">
    <source>
        <dbReference type="Proteomes" id="UP001151760"/>
    </source>
</evidence>
<evidence type="ECO:0000313" key="2">
    <source>
        <dbReference type="EMBL" id="GJT47419.1"/>
    </source>
</evidence>
<gene>
    <name evidence="2" type="ORF">Tco_0956134</name>
</gene>
<dbReference type="Proteomes" id="UP001151760">
    <property type="component" value="Unassembled WGS sequence"/>
</dbReference>
<protein>
    <submittedName>
        <fullName evidence="2">Uncharacterized protein</fullName>
    </submittedName>
</protein>
<comment type="caution">
    <text evidence="2">The sequence shown here is derived from an EMBL/GenBank/DDBJ whole genome shotgun (WGS) entry which is preliminary data.</text>
</comment>
<reference evidence="2" key="1">
    <citation type="journal article" date="2022" name="Int. J. Mol. Sci.">
        <title>Draft Genome of Tanacetum Coccineum: Genomic Comparison of Closely Related Tanacetum-Family Plants.</title>
        <authorList>
            <person name="Yamashiro T."/>
            <person name="Shiraishi A."/>
            <person name="Nakayama K."/>
            <person name="Satake H."/>
        </authorList>
    </citation>
    <scope>NUCLEOTIDE SEQUENCE</scope>
</reference>
<keyword evidence="3" id="KW-1185">Reference proteome</keyword>
<name>A0ABQ5E952_9ASTR</name>
<proteinExistence type="predicted"/>
<keyword evidence="1" id="KW-0175">Coiled coil</keyword>
<dbReference type="EMBL" id="BQNB010016065">
    <property type="protein sequence ID" value="GJT47419.1"/>
    <property type="molecule type" value="Genomic_DNA"/>
</dbReference>